<dbReference type="SMART" id="SM00487">
    <property type="entry name" value="DEXDc"/>
    <property type="match status" value="1"/>
</dbReference>
<dbReference type="PANTHER" id="PTHR11274:SF0">
    <property type="entry name" value="GENERAL TRANSCRIPTION AND DNA REPAIR FACTOR IIH HELICASE SUBUNIT XPB"/>
    <property type="match status" value="1"/>
</dbReference>
<feature type="domain" description="Helicase ATP-binding" evidence="6">
    <location>
        <begin position="401"/>
        <end position="566"/>
    </location>
</feature>
<dbReference type="GO" id="GO:0004386">
    <property type="term" value="F:helicase activity"/>
    <property type="evidence" value="ECO:0007669"/>
    <property type="project" value="UniProtKB-KW"/>
</dbReference>
<dbReference type="GO" id="GO:0009432">
    <property type="term" value="P:SOS response"/>
    <property type="evidence" value="ECO:0007669"/>
    <property type="project" value="UniProtKB-KW"/>
</dbReference>
<dbReference type="InterPro" id="IPR006935">
    <property type="entry name" value="Helicase/UvrB_N"/>
</dbReference>
<keyword evidence="4" id="KW-0067">ATP-binding</keyword>
<dbReference type="PROSITE" id="PS51194">
    <property type="entry name" value="HELICASE_CTER"/>
    <property type="match status" value="1"/>
</dbReference>
<dbReference type="SUPFAM" id="SSF52540">
    <property type="entry name" value="P-loop containing nucleoside triphosphate hydrolases"/>
    <property type="match status" value="1"/>
</dbReference>
<evidence type="ECO:0000256" key="5">
    <source>
        <dbReference type="ARBA" id="ARBA00023236"/>
    </source>
</evidence>
<sequence length="905" mass="104648">MEQFIEKSSGRIVCVRTRYPYYGSQLQLLLLEYQDDGACVLIRESDFQELFMPRRSQLTTAEKLSIYRSLFRGRDDVYAKSYQNDTGRLQYYPSYRYGWKELPADKRLCEPLTDEVLKAHFRGEISIGLFPILKDDTCSLLAIDFDKGDWKEAVRILRQVADTYTIGAHVEISRSGNGAHVWFFFAHPISCREVRLFGRKLLELAMQESLELSFDSFDRMFPNQDRLPKGGFGNLIALPLQGQSFQEGKRVFVDEHYIPYPDQWGYLKELKRVTYQQVQELTKVSLTMCVEQELLEIQLGRVLEVEKAGLSPQLLFYLKRLASFSNPEYYVKQAMRQPTYQIPETICLFEENDVYLYLPRGLIFNLRETFPKLTVTGRKEQEQDLRISFSGQLRFDQELALSDMLSADNGVLCAGTGFGKTVLGAALIAERKKRTLIVVHNRQLLEQWLERLSQFLTFEEEEAIRTTPSGREKVIGHIGQFAGAKKWRTTLVDVAMMQSLMTVENLEELLSDYDVMIVDECHHVTAVMFEKVVASFSGTYLYGLTATPERKNGHEPILFQRIGPILHTASEGQVTFEKHLSLRFTDFGKYDVQDRKSSNFVELCDRLAQSSSRNQLIVQDIIEAYQKKRHILVLSNRLGHLEILEKRLREAGLSSIFTLNGQTKVKEKQEIVSQIDQLSDHEPFVLLSIGKYVGEGFDLPKLDTLILASPLSWKNNLIQYAGRIHRPYPEKKRVTIYDYVDIHVPYLERMFHKRQVAYRKMCYVTSSQLANQSIFDVRSYERAFGKDLASVETLILSLSTAHRLKLQQLVGLAKGASLEIYISRSERNQEILQQLVGTQIIMHEVDEPLPNFLLIDNRVVWFGKLPMLTQQYDKEEPLILRIESENLVQEFRDIIGKRSDEAMKE</sequence>
<feature type="domain" description="Helicase C-terminal" evidence="7">
    <location>
        <begin position="617"/>
        <end position="773"/>
    </location>
</feature>
<evidence type="ECO:0000259" key="7">
    <source>
        <dbReference type="PROSITE" id="PS51194"/>
    </source>
</evidence>
<dbReference type="GO" id="GO:0003677">
    <property type="term" value="F:DNA binding"/>
    <property type="evidence" value="ECO:0007669"/>
    <property type="project" value="InterPro"/>
</dbReference>
<dbReference type="OrthoDB" id="9802848at2"/>
<evidence type="ECO:0000256" key="4">
    <source>
        <dbReference type="ARBA" id="ARBA00022840"/>
    </source>
</evidence>
<dbReference type="CDD" id="cd17926">
    <property type="entry name" value="DEXHc_RE"/>
    <property type="match status" value="1"/>
</dbReference>
<dbReference type="EMBL" id="SPPD01000001">
    <property type="protein sequence ID" value="TFU99027.1"/>
    <property type="molecule type" value="Genomic_DNA"/>
</dbReference>
<keyword evidence="1" id="KW-0547">Nucleotide-binding</keyword>
<dbReference type="RefSeq" id="WP_135181149.1">
    <property type="nucleotide sequence ID" value="NZ_JADGKZ010000001.1"/>
</dbReference>
<comment type="caution">
    <text evidence="8">The sequence shown here is derived from an EMBL/GenBank/DDBJ whole genome shotgun (WGS) entry which is preliminary data.</text>
</comment>
<dbReference type="Gene3D" id="3.40.50.300">
    <property type="entry name" value="P-loop containing nucleotide triphosphate hydrolases"/>
    <property type="match status" value="2"/>
</dbReference>
<dbReference type="AlphaFoldDB" id="A0A4Y9JDV4"/>
<dbReference type="InterPro" id="IPR044919">
    <property type="entry name" value="HP0184-like_sf"/>
</dbReference>
<dbReference type="GO" id="GO:0016787">
    <property type="term" value="F:hydrolase activity"/>
    <property type="evidence" value="ECO:0007669"/>
    <property type="project" value="UniProtKB-KW"/>
</dbReference>
<dbReference type="GO" id="GO:0005524">
    <property type="term" value="F:ATP binding"/>
    <property type="evidence" value="ECO:0007669"/>
    <property type="project" value="UniProtKB-KW"/>
</dbReference>
<dbReference type="Pfam" id="PF04851">
    <property type="entry name" value="ResIII"/>
    <property type="match status" value="1"/>
</dbReference>
<keyword evidence="5" id="KW-0227">DNA damage</keyword>
<keyword evidence="2" id="KW-0378">Hydrolase</keyword>
<evidence type="ECO:0000313" key="9">
    <source>
        <dbReference type="Proteomes" id="UP000297253"/>
    </source>
</evidence>
<dbReference type="Gene3D" id="3.90.920.20">
    <property type="entry name" value="HP0184-like"/>
    <property type="match status" value="1"/>
</dbReference>
<protein>
    <submittedName>
        <fullName evidence="8">DEAD/DEAH box helicase</fullName>
    </submittedName>
</protein>
<reference evidence="8 9" key="1">
    <citation type="submission" date="2019-03" db="EMBL/GenBank/DDBJ databases">
        <title>Diversity of the mouse oral microbiome.</title>
        <authorList>
            <person name="Joseph S."/>
            <person name="Aduse-Opoku J."/>
            <person name="Curtis M."/>
            <person name="Wade W."/>
            <person name="Hashim A."/>
        </authorList>
    </citation>
    <scope>NUCLEOTIDE SEQUENCE [LARGE SCALE GENOMIC DNA]</scope>
    <source>
        <strain evidence="8 9">WM131</strain>
    </source>
</reference>
<dbReference type="Pfam" id="PF00271">
    <property type="entry name" value="Helicase_C"/>
    <property type="match status" value="1"/>
</dbReference>
<organism evidence="8 9">
    <name type="scientific">Streptococcus cuniculi</name>
    <dbReference type="NCBI Taxonomy" id="1432788"/>
    <lineage>
        <taxon>Bacteria</taxon>
        <taxon>Bacillati</taxon>
        <taxon>Bacillota</taxon>
        <taxon>Bacilli</taxon>
        <taxon>Lactobacillales</taxon>
        <taxon>Streptococcaceae</taxon>
        <taxon>Streptococcus</taxon>
    </lineage>
</organism>
<evidence type="ECO:0000256" key="1">
    <source>
        <dbReference type="ARBA" id="ARBA00022741"/>
    </source>
</evidence>
<name>A0A4Y9JDV4_9STRE</name>
<accession>A0A4Y9JDV4</accession>
<dbReference type="InterPro" id="IPR027417">
    <property type="entry name" value="P-loop_NTPase"/>
</dbReference>
<dbReference type="InterPro" id="IPR001650">
    <property type="entry name" value="Helicase_C-like"/>
</dbReference>
<evidence type="ECO:0000313" key="8">
    <source>
        <dbReference type="EMBL" id="TFU99027.1"/>
    </source>
</evidence>
<dbReference type="PANTHER" id="PTHR11274">
    <property type="entry name" value="RAD25/XP-B DNA REPAIR HELICASE"/>
    <property type="match status" value="1"/>
</dbReference>
<evidence type="ECO:0000256" key="2">
    <source>
        <dbReference type="ARBA" id="ARBA00022801"/>
    </source>
</evidence>
<keyword evidence="3 8" id="KW-0347">Helicase</keyword>
<dbReference type="InterPro" id="IPR054347">
    <property type="entry name" value="TOTE_primase"/>
</dbReference>
<dbReference type="Pfam" id="PF22548">
    <property type="entry name" value="AEP-TOTE"/>
    <property type="match status" value="1"/>
</dbReference>
<proteinExistence type="predicted"/>
<keyword evidence="5" id="KW-0742">SOS response</keyword>
<dbReference type="InterPro" id="IPR050615">
    <property type="entry name" value="ATP-dep_DNA_Helicase"/>
</dbReference>
<dbReference type="PROSITE" id="PS51192">
    <property type="entry name" value="HELICASE_ATP_BIND_1"/>
    <property type="match status" value="1"/>
</dbReference>
<evidence type="ECO:0000256" key="3">
    <source>
        <dbReference type="ARBA" id="ARBA00022806"/>
    </source>
</evidence>
<gene>
    <name evidence="8" type="ORF">E4T82_00170</name>
</gene>
<dbReference type="InterPro" id="IPR014001">
    <property type="entry name" value="Helicase_ATP-bd"/>
</dbReference>
<evidence type="ECO:0000259" key="6">
    <source>
        <dbReference type="PROSITE" id="PS51192"/>
    </source>
</evidence>
<dbReference type="Proteomes" id="UP000297253">
    <property type="component" value="Unassembled WGS sequence"/>
</dbReference>